<evidence type="ECO:0000256" key="1">
    <source>
        <dbReference type="SAM" id="Phobius"/>
    </source>
</evidence>
<dbReference type="KEGG" id="ado:A6F68_01831"/>
<accession>A0A1B2AE18</accession>
<dbReference type="EMBL" id="CP016591">
    <property type="protein sequence ID" value="ANY20341.1"/>
    <property type="molecule type" value="Genomic_DNA"/>
</dbReference>
<dbReference type="AlphaFoldDB" id="A0A1B2AE18"/>
<feature type="transmembrane region" description="Helical" evidence="1">
    <location>
        <begin position="75"/>
        <end position="93"/>
    </location>
</feature>
<sequence>MVAARSIGLAIPECPIHVGHMGNIIAFILGLISLVIVIPATIPFLGWANWLALPLIVIGIIAGQLSSSSKAGRNFCLIVLLVAVVRLSLGGGVI</sequence>
<keyword evidence="1" id="KW-0812">Transmembrane</keyword>
<protein>
    <submittedName>
        <fullName evidence="2">Uncharacterized protein</fullName>
    </submittedName>
</protein>
<organism evidence="2 3">
    <name type="scientific">Tsuneonella dongtanensis</name>
    <dbReference type="NCBI Taxonomy" id="692370"/>
    <lineage>
        <taxon>Bacteria</taxon>
        <taxon>Pseudomonadati</taxon>
        <taxon>Pseudomonadota</taxon>
        <taxon>Alphaproteobacteria</taxon>
        <taxon>Sphingomonadales</taxon>
        <taxon>Erythrobacteraceae</taxon>
        <taxon>Tsuneonella</taxon>
    </lineage>
</organism>
<reference evidence="2 3" key="1">
    <citation type="submission" date="2016-07" db="EMBL/GenBank/DDBJ databases">
        <title>Complete genome sequence of Altererythrobacter dongtanensis KCTC 22672, a type strain with esterase isolated from tidal flat.</title>
        <authorList>
            <person name="Cheng H."/>
            <person name="Wu Y.-H."/>
            <person name="Zhou P."/>
            <person name="Huo Y.-Y."/>
            <person name="Wang C.-S."/>
            <person name="Xu X.-W."/>
        </authorList>
    </citation>
    <scope>NUCLEOTIDE SEQUENCE [LARGE SCALE GENOMIC DNA]</scope>
    <source>
        <strain evidence="2 3">KCTC 22672</strain>
    </source>
</reference>
<evidence type="ECO:0000313" key="2">
    <source>
        <dbReference type="EMBL" id="ANY20341.1"/>
    </source>
</evidence>
<name>A0A1B2AE18_9SPHN</name>
<keyword evidence="1" id="KW-1133">Transmembrane helix</keyword>
<keyword evidence="1" id="KW-0472">Membrane</keyword>
<gene>
    <name evidence="2" type="ORF">A6F68_01831</name>
</gene>
<feature type="transmembrane region" description="Helical" evidence="1">
    <location>
        <begin position="21"/>
        <end position="38"/>
    </location>
</feature>
<evidence type="ECO:0000313" key="3">
    <source>
        <dbReference type="Proteomes" id="UP000092932"/>
    </source>
</evidence>
<keyword evidence="3" id="KW-1185">Reference proteome</keyword>
<dbReference type="Proteomes" id="UP000092932">
    <property type="component" value="Chromosome"/>
</dbReference>
<feature type="transmembrane region" description="Helical" evidence="1">
    <location>
        <begin position="44"/>
        <end position="63"/>
    </location>
</feature>
<dbReference type="STRING" id="692370.A6F68_01831"/>
<proteinExistence type="predicted"/>
<dbReference type="PATRIC" id="fig|692370.5.peg.1844"/>